<protein>
    <recommendedName>
        <fullName evidence="3">CN hydrolase domain-containing protein</fullName>
    </recommendedName>
</protein>
<dbReference type="InterPro" id="IPR054686">
    <property type="entry name" value="GSU3473-like"/>
</dbReference>
<gene>
    <name evidence="1" type="ORF">KP004_15285</name>
</gene>
<evidence type="ECO:0000313" key="1">
    <source>
        <dbReference type="EMBL" id="QWV95802.1"/>
    </source>
</evidence>
<proteinExistence type="predicted"/>
<organism evidence="1 2">
    <name type="scientific">Geomonas oryzisoli</name>
    <dbReference type="NCBI Taxonomy" id="2847992"/>
    <lineage>
        <taxon>Bacteria</taxon>
        <taxon>Pseudomonadati</taxon>
        <taxon>Thermodesulfobacteriota</taxon>
        <taxon>Desulfuromonadia</taxon>
        <taxon>Geobacterales</taxon>
        <taxon>Geobacteraceae</taxon>
        <taxon>Geomonas</taxon>
    </lineage>
</organism>
<reference evidence="1 2" key="1">
    <citation type="submission" date="2021-06" db="EMBL/GenBank/DDBJ databases">
        <title>Gemonas diversity in paddy soil.</title>
        <authorList>
            <person name="Liu G."/>
        </authorList>
    </citation>
    <scope>NUCLEOTIDE SEQUENCE [LARGE SCALE GENOMIC DNA]</scope>
    <source>
        <strain evidence="1 2">RG10</strain>
    </source>
</reference>
<sequence length="106" mass="11695">MTEFGTQNTVNVADTGTSLRTADKTFFKSCGKAPIGIALELDAPQEDATMGVLVCYDDFTYDVINDYFLDHLLSTGCIIGFDRSEHWVKKEETTAATALQRRHASP</sequence>
<keyword evidence="2" id="KW-1185">Reference proteome</keyword>
<dbReference type="RefSeq" id="WP_216802750.1">
    <property type="nucleotide sequence ID" value="NZ_CP076723.1"/>
</dbReference>
<dbReference type="EMBL" id="CP076723">
    <property type="protein sequence ID" value="QWV95802.1"/>
    <property type="molecule type" value="Genomic_DNA"/>
</dbReference>
<evidence type="ECO:0000313" key="2">
    <source>
        <dbReference type="Proteomes" id="UP000683557"/>
    </source>
</evidence>
<name>A0ABX8JGI3_9BACT</name>
<accession>A0ABX8JGI3</accession>
<dbReference type="Proteomes" id="UP000683557">
    <property type="component" value="Chromosome"/>
</dbReference>
<dbReference type="NCBIfam" id="NF045719">
    <property type="entry name" value="GSU3473_fam"/>
    <property type="match status" value="1"/>
</dbReference>
<evidence type="ECO:0008006" key="3">
    <source>
        <dbReference type="Google" id="ProtNLM"/>
    </source>
</evidence>